<comment type="similarity">
    <text evidence="2 9">Belongs to the SLC41A transporter family.</text>
</comment>
<dbReference type="GO" id="GO:0016740">
    <property type="term" value="F:transferase activity"/>
    <property type="evidence" value="ECO:0007669"/>
    <property type="project" value="UniProtKB-KW"/>
</dbReference>
<dbReference type="SUPFAM" id="SSF158791">
    <property type="entry name" value="MgtE N-terminal domain-like"/>
    <property type="match status" value="1"/>
</dbReference>
<dbReference type="InterPro" id="IPR006668">
    <property type="entry name" value="Mg_transptr_MgtE_intracell_dom"/>
</dbReference>
<feature type="transmembrane region" description="Helical" evidence="9">
    <location>
        <begin position="333"/>
        <end position="360"/>
    </location>
</feature>
<dbReference type="GO" id="GO:0015095">
    <property type="term" value="F:magnesium ion transmembrane transporter activity"/>
    <property type="evidence" value="ECO:0007669"/>
    <property type="project" value="UniProtKB-UniRule"/>
</dbReference>
<accession>A0A2N3KYT4</accession>
<comment type="subcellular location">
    <subcellularLocation>
        <location evidence="9">Cell membrane</location>
        <topology evidence="9">Multi-pass membrane protein</topology>
    </subcellularLocation>
    <subcellularLocation>
        <location evidence="1">Membrane</location>
        <topology evidence="1">Multi-pass membrane protein</topology>
    </subcellularLocation>
</comment>
<dbReference type="CDD" id="cd04606">
    <property type="entry name" value="CBS_pair_Mg_transporter"/>
    <property type="match status" value="1"/>
</dbReference>
<dbReference type="GO" id="GO:0005886">
    <property type="term" value="C:plasma membrane"/>
    <property type="evidence" value="ECO:0007669"/>
    <property type="project" value="UniProtKB-SubCell"/>
</dbReference>
<comment type="caution">
    <text evidence="12">The sequence shown here is derived from an EMBL/GenBank/DDBJ whole genome shotgun (WGS) entry which is preliminary data.</text>
</comment>
<keyword evidence="4 9" id="KW-0812">Transmembrane</keyword>
<dbReference type="Gene3D" id="1.25.60.10">
    <property type="entry name" value="MgtE N-terminal domain-like"/>
    <property type="match status" value="1"/>
</dbReference>
<evidence type="ECO:0000256" key="9">
    <source>
        <dbReference type="RuleBase" id="RU362011"/>
    </source>
</evidence>
<dbReference type="SMART" id="SM00924">
    <property type="entry name" value="MgtE_N"/>
    <property type="match status" value="1"/>
</dbReference>
<evidence type="ECO:0000313" key="12">
    <source>
        <dbReference type="EMBL" id="PKR55734.1"/>
    </source>
</evidence>
<dbReference type="SUPFAM" id="SSF54631">
    <property type="entry name" value="CBS-domain pair"/>
    <property type="match status" value="1"/>
</dbReference>
<evidence type="ECO:0000256" key="4">
    <source>
        <dbReference type="ARBA" id="ARBA00022692"/>
    </source>
</evidence>
<dbReference type="InterPro" id="IPR006667">
    <property type="entry name" value="SLC41_membr_dom"/>
</dbReference>
<evidence type="ECO:0000256" key="10">
    <source>
        <dbReference type="SAM" id="MobiDB-lite"/>
    </source>
</evidence>
<evidence type="ECO:0000256" key="2">
    <source>
        <dbReference type="ARBA" id="ARBA00009749"/>
    </source>
</evidence>
<gene>
    <name evidence="12" type="primary">mgtE</name>
    <name evidence="12" type="ORF">COO20_00475</name>
</gene>
<dbReference type="RefSeq" id="WP_101263728.1">
    <property type="nucleotide sequence ID" value="NZ_NWTK01000001.1"/>
</dbReference>
<dbReference type="Gene3D" id="1.10.357.20">
    <property type="entry name" value="SLC41 divalent cation transporters, integral membrane domain"/>
    <property type="match status" value="1"/>
</dbReference>
<dbReference type="Gene3D" id="3.10.580.10">
    <property type="entry name" value="CBS-domain"/>
    <property type="match status" value="1"/>
</dbReference>
<dbReference type="SMART" id="SM00116">
    <property type="entry name" value="CBS"/>
    <property type="match status" value="1"/>
</dbReference>
<evidence type="ECO:0000256" key="8">
    <source>
        <dbReference type="PROSITE-ProRule" id="PRU00703"/>
    </source>
</evidence>
<feature type="transmembrane region" description="Helical" evidence="9">
    <location>
        <begin position="381"/>
        <end position="403"/>
    </location>
</feature>
<dbReference type="PANTHER" id="PTHR43773">
    <property type="entry name" value="MAGNESIUM TRANSPORTER MGTE"/>
    <property type="match status" value="1"/>
</dbReference>
<dbReference type="NCBIfam" id="TIGR00400">
    <property type="entry name" value="mgtE"/>
    <property type="match status" value="1"/>
</dbReference>
<dbReference type="InterPro" id="IPR036739">
    <property type="entry name" value="SLC41_membr_dom_sf"/>
</dbReference>
<dbReference type="AlphaFoldDB" id="A0A2N3KYT4"/>
<dbReference type="InterPro" id="IPR006669">
    <property type="entry name" value="MgtE_transporter"/>
</dbReference>
<keyword evidence="9" id="KW-0479">Metal-binding</keyword>
<evidence type="ECO:0000313" key="13">
    <source>
        <dbReference type="Proteomes" id="UP000233597"/>
    </source>
</evidence>
<keyword evidence="9" id="KW-1003">Cell membrane</keyword>
<dbReference type="GO" id="GO:0046872">
    <property type="term" value="F:metal ion binding"/>
    <property type="evidence" value="ECO:0007669"/>
    <property type="project" value="UniProtKB-KW"/>
</dbReference>
<proteinExistence type="inferred from homology"/>
<dbReference type="InterPro" id="IPR038076">
    <property type="entry name" value="MgtE_N_sf"/>
</dbReference>
<keyword evidence="8" id="KW-0129">CBS domain</keyword>
<dbReference type="InterPro" id="IPR000644">
    <property type="entry name" value="CBS_dom"/>
</dbReference>
<comment type="function">
    <text evidence="9">Acts as a magnesium transporter.</text>
</comment>
<dbReference type="Pfam" id="PF00571">
    <property type="entry name" value="CBS"/>
    <property type="match status" value="1"/>
</dbReference>
<dbReference type="PROSITE" id="PS51371">
    <property type="entry name" value="CBS"/>
    <property type="match status" value="1"/>
</dbReference>
<evidence type="ECO:0000256" key="1">
    <source>
        <dbReference type="ARBA" id="ARBA00004141"/>
    </source>
</evidence>
<comment type="subunit">
    <text evidence="9">Homodimer.</text>
</comment>
<evidence type="ECO:0000259" key="11">
    <source>
        <dbReference type="PROSITE" id="PS51371"/>
    </source>
</evidence>
<evidence type="ECO:0000256" key="7">
    <source>
        <dbReference type="ARBA" id="ARBA00023136"/>
    </source>
</evidence>
<evidence type="ECO:0000256" key="3">
    <source>
        <dbReference type="ARBA" id="ARBA00022448"/>
    </source>
</evidence>
<dbReference type="EMBL" id="NWTK01000001">
    <property type="protein sequence ID" value="PKR55734.1"/>
    <property type="molecule type" value="Genomic_DNA"/>
</dbReference>
<protein>
    <recommendedName>
        <fullName evidence="9">Magnesium transporter MgtE</fullName>
    </recommendedName>
</protein>
<keyword evidence="3 9" id="KW-0813">Transport</keyword>
<feature type="transmembrane region" description="Helical" evidence="9">
    <location>
        <begin position="409"/>
        <end position="434"/>
    </location>
</feature>
<evidence type="ECO:0000256" key="6">
    <source>
        <dbReference type="ARBA" id="ARBA00022989"/>
    </source>
</evidence>
<dbReference type="OrthoDB" id="9790355at2"/>
<name>A0A2N3KYT4_9PROT</name>
<feature type="transmembrane region" description="Helical" evidence="9">
    <location>
        <begin position="307"/>
        <end position="327"/>
    </location>
</feature>
<reference evidence="12 13" key="1">
    <citation type="submission" date="2017-09" db="EMBL/GenBank/DDBJ databases">
        <title>Biodiversity and function of Thalassospira species in the particle-attached aromatic-hydrocarbon-degrading consortia from the surface seawater of the South China Sea.</title>
        <authorList>
            <person name="Dong C."/>
            <person name="Liu R."/>
            <person name="Shao Z."/>
        </authorList>
    </citation>
    <scope>NUCLEOTIDE SEQUENCE [LARGE SCALE GENOMIC DNA]</scope>
    <source>
        <strain evidence="12 13">CSC1P2</strain>
    </source>
</reference>
<feature type="transmembrane region" description="Helical" evidence="9">
    <location>
        <begin position="446"/>
        <end position="469"/>
    </location>
</feature>
<keyword evidence="5 9" id="KW-0460">Magnesium</keyword>
<dbReference type="SUPFAM" id="SSF161093">
    <property type="entry name" value="MgtE membrane domain-like"/>
    <property type="match status" value="1"/>
</dbReference>
<organism evidence="12 13">
    <name type="scientific">Thalassospira marina</name>
    <dbReference type="NCBI Taxonomy" id="2048283"/>
    <lineage>
        <taxon>Bacteria</taxon>
        <taxon>Pseudomonadati</taxon>
        <taxon>Pseudomonadota</taxon>
        <taxon>Alphaproteobacteria</taxon>
        <taxon>Rhodospirillales</taxon>
        <taxon>Thalassospiraceae</taxon>
        <taxon>Thalassospira</taxon>
    </lineage>
</organism>
<feature type="domain" description="CBS" evidence="11">
    <location>
        <begin position="224"/>
        <end position="281"/>
    </location>
</feature>
<dbReference type="InterPro" id="IPR046342">
    <property type="entry name" value="CBS_dom_sf"/>
</dbReference>
<evidence type="ECO:0000256" key="5">
    <source>
        <dbReference type="ARBA" id="ARBA00022842"/>
    </source>
</evidence>
<dbReference type="Proteomes" id="UP000233597">
    <property type="component" value="Unassembled WGS sequence"/>
</dbReference>
<dbReference type="PANTHER" id="PTHR43773:SF1">
    <property type="entry name" value="MAGNESIUM TRANSPORTER MGTE"/>
    <property type="match status" value="1"/>
</dbReference>
<dbReference type="Pfam" id="PF01769">
    <property type="entry name" value="MgtE"/>
    <property type="match status" value="1"/>
</dbReference>
<dbReference type="Pfam" id="PF03448">
    <property type="entry name" value="MgtE_N"/>
    <property type="match status" value="1"/>
</dbReference>
<feature type="region of interest" description="Disordered" evidence="10">
    <location>
        <begin position="1"/>
        <end position="25"/>
    </location>
</feature>
<keyword evidence="6 9" id="KW-1133">Transmembrane helix</keyword>
<sequence length="470" mass="51532">MTDINELDRPGNTTSSASTGDDYVDLTPEYAREILDALHEEDTPRVEELVGELHFADIADLLGWAGSSEREQLVDVIRPDFDPELLTELDDELREEVIAQLGTQVVAEAISELDSDDVVEVIEDLEEADQQELLGALSEIERARVQEALSYPEYTAGRIMQRELVAIPDYWSVGQTIDFLRSAKNLPEDFYDIIVVDPRYRPVGMVPLSRAIRTNRPVLVRDVMESDDMRTVLVTEEQENVAHLFRQRDLISAPVVDDNGRLVGVITVDDVVDVIDEEYEEDMMRMAGVGEEDDLSSAVLDTTRSRFTWLLVNLGTAIAASMVIGLFEHTIQSLVALAVLMPIVASMGGNAGTQTLTVAVRAIATRELNSTNAWRVVRKEVAVCTLNGLAFAVLSGLVSWFWFDDMRLGMVIGVAMVINLIVAGAAGAIIPLGLERAGVDPAVSSSVFLTTITDVVGFFAFLGLAAAFLL</sequence>
<keyword evidence="7 9" id="KW-0472">Membrane</keyword>